<accession>A0AB40BEP8</accession>
<evidence type="ECO:0000256" key="1">
    <source>
        <dbReference type="PROSITE-ProRule" id="PRU00176"/>
    </source>
</evidence>
<evidence type="ECO:0000313" key="5">
    <source>
        <dbReference type="RefSeq" id="XP_039125779.1"/>
    </source>
</evidence>
<gene>
    <name evidence="5" type="primary">LOC120261840</name>
</gene>
<dbReference type="InterPro" id="IPR035979">
    <property type="entry name" value="RBD_domain_sf"/>
</dbReference>
<dbReference type="PANTHER" id="PTHR33527">
    <property type="entry name" value="OS07G0274300 PROTEIN"/>
    <property type="match status" value="1"/>
</dbReference>
<dbReference type="Proteomes" id="UP001515500">
    <property type="component" value="Chromosome 5"/>
</dbReference>
<dbReference type="RefSeq" id="XP_039125779.1">
    <property type="nucleotide sequence ID" value="XM_039269845.1"/>
</dbReference>
<proteinExistence type="predicted"/>
<dbReference type="PROSITE" id="PS50102">
    <property type="entry name" value="RRM"/>
    <property type="match status" value="1"/>
</dbReference>
<dbReference type="Gene3D" id="3.30.70.330">
    <property type="match status" value="1"/>
</dbReference>
<feature type="domain" description="RRM" evidence="3">
    <location>
        <begin position="262"/>
        <end position="349"/>
    </location>
</feature>
<reference evidence="5" key="1">
    <citation type="submission" date="2025-08" db="UniProtKB">
        <authorList>
            <consortium name="RefSeq"/>
        </authorList>
    </citation>
    <scope>IDENTIFICATION</scope>
</reference>
<dbReference type="PANTHER" id="PTHR33527:SF14">
    <property type="entry name" value="OS07G0274300 PROTEIN"/>
    <property type="match status" value="1"/>
</dbReference>
<evidence type="ECO:0000313" key="4">
    <source>
        <dbReference type="Proteomes" id="UP001515500"/>
    </source>
</evidence>
<feature type="region of interest" description="Disordered" evidence="2">
    <location>
        <begin position="200"/>
        <end position="219"/>
    </location>
</feature>
<dbReference type="GeneID" id="120261840"/>
<evidence type="ECO:0000256" key="2">
    <source>
        <dbReference type="SAM" id="MobiDB-lite"/>
    </source>
</evidence>
<sequence>MNSSSSASSSSSSSSSSSVPIEAIRAYHATERRLFARMVLDLSLDPFRAMEIIAFWLWLSEIGHPDIIRRAQSLTGVSLLLIAGVAEAFIDALRLEPSDHFRPNADLRHAAIHGISYYLSSVCFRAFDDIQRQAQLLHMDRLLHQMSHLHIPHGEGTSSSSSSARSLLSHPSQDLERAIRFRQELNLLFGTPINSGISNLSSASLHRRHPPPPTAANAQLVTDPTHQMNSTARPYHPLSTINCPPHHHRSFHRIEQMERDQRTLFVTFSNGYPLTEEDLYVFFMSRFGDVESVSVQTVTKPGAEPLFARVSFWHEETMLRVLNGNEKAKFIFKGKHLWARRFTTMYKRG</sequence>
<dbReference type="InterPro" id="IPR012677">
    <property type="entry name" value="Nucleotide-bd_a/b_plait_sf"/>
</dbReference>
<organism evidence="4 5">
    <name type="scientific">Dioscorea cayennensis subsp. rotundata</name>
    <name type="common">White Guinea yam</name>
    <name type="synonym">Dioscorea rotundata</name>
    <dbReference type="NCBI Taxonomy" id="55577"/>
    <lineage>
        <taxon>Eukaryota</taxon>
        <taxon>Viridiplantae</taxon>
        <taxon>Streptophyta</taxon>
        <taxon>Embryophyta</taxon>
        <taxon>Tracheophyta</taxon>
        <taxon>Spermatophyta</taxon>
        <taxon>Magnoliopsida</taxon>
        <taxon>Liliopsida</taxon>
        <taxon>Dioscoreales</taxon>
        <taxon>Dioscoreaceae</taxon>
        <taxon>Dioscorea</taxon>
    </lineage>
</organism>
<keyword evidence="1" id="KW-0694">RNA-binding</keyword>
<dbReference type="AlphaFoldDB" id="A0AB40BEP8"/>
<protein>
    <submittedName>
        <fullName evidence="5">Uncharacterized protein LOC120261840</fullName>
    </submittedName>
</protein>
<keyword evidence="4" id="KW-1185">Reference proteome</keyword>
<dbReference type="CDD" id="cd00590">
    <property type="entry name" value="RRM_SF"/>
    <property type="match status" value="1"/>
</dbReference>
<dbReference type="SUPFAM" id="SSF54928">
    <property type="entry name" value="RNA-binding domain, RBD"/>
    <property type="match status" value="1"/>
</dbReference>
<dbReference type="GO" id="GO:0003723">
    <property type="term" value="F:RNA binding"/>
    <property type="evidence" value="ECO:0007669"/>
    <property type="project" value="UniProtKB-UniRule"/>
</dbReference>
<name>A0AB40BEP8_DIOCR</name>
<evidence type="ECO:0000259" key="3">
    <source>
        <dbReference type="PROSITE" id="PS50102"/>
    </source>
</evidence>
<dbReference type="InterPro" id="IPR000504">
    <property type="entry name" value="RRM_dom"/>
</dbReference>